<proteinExistence type="predicted"/>
<reference evidence="3" key="2">
    <citation type="submission" date="2020-05" db="UniProtKB">
        <authorList>
            <consortium name="EnsemblMetazoa"/>
        </authorList>
    </citation>
    <scope>IDENTIFICATION</scope>
    <source>
        <strain evidence="3">wikel</strain>
    </source>
</reference>
<keyword evidence="4" id="KW-1185">Reference proteome</keyword>
<name>B7P6U5_IXOSC</name>
<organism>
    <name type="scientific">Ixodes scapularis</name>
    <name type="common">Black-legged tick</name>
    <name type="synonym">Deer tick</name>
    <dbReference type="NCBI Taxonomy" id="6945"/>
    <lineage>
        <taxon>Eukaryota</taxon>
        <taxon>Metazoa</taxon>
        <taxon>Ecdysozoa</taxon>
        <taxon>Arthropoda</taxon>
        <taxon>Chelicerata</taxon>
        <taxon>Arachnida</taxon>
        <taxon>Acari</taxon>
        <taxon>Parasitiformes</taxon>
        <taxon>Ixodida</taxon>
        <taxon>Ixodoidea</taxon>
        <taxon>Ixodidae</taxon>
        <taxon>Ixodinae</taxon>
        <taxon>Ixodes</taxon>
    </lineage>
</organism>
<dbReference type="PaxDb" id="6945-B7P6U5"/>
<dbReference type="VEuPathDB" id="VectorBase:ISCI000158"/>
<dbReference type="InterPro" id="IPR014716">
    <property type="entry name" value="Fibrinogen_a/b/g_C_1"/>
</dbReference>
<dbReference type="EMBL" id="ABJB010280659">
    <property type="status" value="NOT_ANNOTATED_CDS"/>
    <property type="molecule type" value="Genomic_DNA"/>
</dbReference>
<accession>B7P6U5</accession>
<dbReference type="SUPFAM" id="SSF56496">
    <property type="entry name" value="Fibrinogen C-terminal domain-like"/>
    <property type="match status" value="1"/>
</dbReference>
<evidence type="ECO:0000259" key="1">
    <source>
        <dbReference type="Pfam" id="PF00147"/>
    </source>
</evidence>
<dbReference type="InterPro" id="IPR002181">
    <property type="entry name" value="Fibrinogen_a/b/g_C_dom"/>
</dbReference>
<dbReference type="Pfam" id="PF00147">
    <property type="entry name" value="Fibrinogen_C"/>
    <property type="match status" value="1"/>
</dbReference>
<protein>
    <recommendedName>
        <fullName evidence="1">Fibrinogen C-terminal domain-containing protein</fullName>
    </recommendedName>
</protein>
<evidence type="ECO:0000313" key="3">
    <source>
        <dbReference type="EnsemblMetazoa" id="ISCW000158-PA"/>
    </source>
</evidence>
<dbReference type="Gene3D" id="3.90.215.10">
    <property type="entry name" value="Gamma Fibrinogen, chain A, domain 1"/>
    <property type="match status" value="1"/>
</dbReference>
<dbReference type="Proteomes" id="UP000001555">
    <property type="component" value="Unassembled WGS sequence"/>
</dbReference>
<dbReference type="EnsemblMetazoa" id="ISCW000158-RA">
    <property type="protein sequence ID" value="ISCW000158-PA"/>
    <property type="gene ID" value="ISCW000158"/>
</dbReference>
<dbReference type="InterPro" id="IPR036056">
    <property type="entry name" value="Fibrinogen-like_C"/>
</dbReference>
<gene>
    <name evidence="2" type="ORF">IscW_ISCW000158</name>
</gene>
<feature type="domain" description="Fibrinogen C-terminal" evidence="1">
    <location>
        <begin position="1"/>
        <end position="55"/>
    </location>
</feature>
<dbReference type="VEuPathDB" id="VectorBase:ISCW000158"/>
<dbReference type="InParanoid" id="B7P6U5"/>
<evidence type="ECO:0000313" key="4">
    <source>
        <dbReference type="Proteomes" id="UP000001555"/>
    </source>
</evidence>
<dbReference type="AlphaFoldDB" id="B7P6U5"/>
<feature type="non-terminal residue" evidence="2">
    <location>
        <position position="57"/>
    </location>
</feature>
<evidence type="ECO:0000313" key="2">
    <source>
        <dbReference type="EMBL" id="EEC02317.1"/>
    </source>
</evidence>
<feature type="non-terminal residue" evidence="2">
    <location>
        <position position="1"/>
    </location>
</feature>
<dbReference type="HOGENOM" id="CLU_3002411_0_0_1"/>
<sequence length="57" mass="6578">NENLHRLTNFPNNKQVLKIELTRQEGNDINVEYDYIKVGSQADEYKLSIGRYKGPPG</sequence>
<reference evidence="2 4" key="1">
    <citation type="submission" date="2008-03" db="EMBL/GenBank/DDBJ databases">
        <title>Annotation of Ixodes scapularis.</title>
        <authorList>
            <consortium name="Ixodes scapularis Genome Project Consortium"/>
            <person name="Caler E."/>
            <person name="Hannick L.I."/>
            <person name="Bidwell S."/>
            <person name="Joardar V."/>
            <person name="Thiagarajan M."/>
            <person name="Amedeo P."/>
            <person name="Galinsky K.J."/>
            <person name="Schobel S."/>
            <person name="Inman J."/>
            <person name="Hostetler J."/>
            <person name="Miller J."/>
            <person name="Hammond M."/>
            <person name="Megy K."/>
            <person name="Lawson D."/>
            <person name="Kodira C."/>
            <person name="Sutton G."/>
            <person name="Meyer J."/>
            <person name="Hill C.A."/>
            <person name="Birren B."/>
            <person name="Nene V."/>
            <person name="Collins F."/>
            <person name="Alarcon-Chaidez F."/>
            <person name="Wikel S."/>
            <person name="Strausberg R."/>
        </authorList>
    </citation>
    <scope>NUCLEOTIDE SEQUENCE [LARGE SCALE GENOMIC DNA]</scope>
    <source>
        <strain evidence="4">Wikel</strain>
        <strain evidence="2">Wikel colony</strain>
    </source>
</reference>
<dbReference type="EMBL" id="DS647870">
    <property type="protein sequence ID" value="EEC02317.1"/>
    <property type="molecule type" value="Genomic_DNA"/>
</dbReference>